<proteinExistence type="predicted"/>
<evidence type="ECO:0000313" key="1">
    <source>
        <dbReference type="EMBL" id="QHS99525.1"/>
    </source>
</evidence>
<dbReference type="EMBL" id="MN739344">
    <property type="protein sequence ID" value="QHS99525.1"/>
    <property type="molecule type" value="Genomic_DNA"/>
</dbReference>
<reference evidence="1" key="1">
    <citation type="journal article" date="2020" name="Nature">
        <title>Giant virus diversity and host interactions through global metagenomics.</title>
        <authorList>
            <person name="Schulz F."/>
            <person name="Roux S."/>
            <person name="Paez-Espino D."/>
            <person name="Jungbluth S."/>
            <person name="Walsh D.A."/>
            <person name="Denef V.J."/>
            <person name="McMahon K.D."/>
            <person name="Konstantinidis K.T."/>
            <person name="Eloe-Fadrosh E.A."/>
            <person name="Kyrpides N.C."/>
            <person name="Woyke T."/>
        </authorList>
    </citation>
    <scope>NUCLEOTIDE SEQUENCE</scope>
    <source>
        <strain evidence="1">GVMAG-M-3300020187-37</strain>
    </source>
</reference>
<protein>
    <submittedName>
        <fullName evidence="1">Uncharacterized protein</fullName>
    </submittedName>
</protein>
<organism evidence="1">
    <name type="scientific">viral metagenome</name>
    <dbReference type="NCBI Taxonomy" id="1070528"/>
    <lineage>
        <taxon>unclassified sequences</taxon>
        <taxon>metagenomes</taxon>
        <taxon>organismal metagenomes</taxon>
    </lineage>
</organism>
<name>A0A6C0C494_9ZZZZ</name>
<dbReference type="AlphaFoldDB" id="A0A6C0C494"/>
<sequence length="52" mass="6338">MLKKIYIKNGIIFVSEKKNMEINYNIINNYDKNKNKNDIIKEYYKSKGMIYN</sequence>
<accession>A0A6C0C494</accession>